<dbReference type="EMBL" id="VFIO01000005">
    <property type="protein sequence ID" value="TWR88728.1"/>
    <property type="molecule type" value="Genomic_DNA"/>
</dbReference>
<dbReference type="CDD" id="cd00093">
    <property type="entry name" value="HTH_XRE"/>
    <property type="match status" value="1"/>
</dbReference>
<dbReference type="InterPro" id="IPR001387">
    <property type="entry name" value="Cro/C1-type_HTH"/>
</dbReference>
<dbReference type="RefSeq" id="WP_146386046.1">
    <property type="nucleotide sequence ID" value="NZ_VFIO01000005.1"/>
</dbReference>
<evidence type="ECO:0000313" key="1">
    <source>
        <dbReference type="EMBL" id="TWR88728.1"/>
    </source>
</evidence>
<dbReference type="SUPFAM" id="SSF47413">
    <property type="entry name" value="lambda repressor-like DNA-binding domains"/>
    <property type="match status" value="1"/>
</dbReference>
<dbReference type="Gene3D" id="1.10.260.40">
    <property type="entry name" value="lambda repressor-like DNA-binding domains"/>
    <property type="match status" value="1"/>
</dbReference>
<accession>A0ABY3GGA1</accession>
<dbReference type="InterPro" id="IPR010982">
    <property type="entry name" value="Lambda_DNA-bd_dom_sf"/>
</dbReference>
<reference evidence="1 2" key="1">
    <citation type="submission" date="2019-06" db="EMBL/GenBank/DDBJ databases">
        <title>Pseudomonas bimorpha sp. nov. isolated from bovine raw milk and skim milk concentrate.</title>
        <authorList>
            <person name="Hofmann K."/>
            <person name="Huptas C."/>
            <person name="Doll E."/>
            <person name="Scherer S."/>
            <person name="Wenning M."/>
        </authorList>
    </citation>
    <scope>NUCLEOTIDE SEQUENCE [LARGE SCALE GENOMIC DNA]</scope>
    <source>
        <strain evidence="1 2">DSM 108989</strain>
    </source>
</reference>
<protein>
    <submittedName>
        <fullName evidence="1">Helix-turn-helix transcriptional regulator</fullName>
    </submittedName>
</protein>
<comment type="caution">
    <text evidence="1">The sequence shown here is derived from an EMBL/GenBank/DDBJ whole genome shotgun (WGS) entry which is preliminary data.</text>
</comment>
<keyword evidence="2" id="KW-1185">Reference proteome</keyword>
<evidence type="ECO:0000313" key="2">
    <source>
        <dbReference type="Proteomes" id="UP000318428"/>
    </source>
</evidence>
<sequence length="82" mass="9318">MDLGSKLKEVRLTERLTQAEMCEITGVKMDTWKGYEYGRSKSVSSVELLKVTMHPRFKKYALWLVTDEVAPEVGQISPVIGQ</sequence>
<organism evidence="1 2">
    <name type="scientific">Pseudomonas saxonica</name>
    <dbReference type="NCBI Taxonomy" id="2600598"/>
    <lineage>
        <taxon>Bacteria</taxon>
        <taxon>Pseudomonadati</taxon>
        <taxon>Pseudomonadota</taxon>
        <taxon>Gammaproteobacteria</taxon>
        <taxon>Pseudomonadales</taxon>
        <taxon>Pseudomonadaceae</taxon>
        <taxon>Pseudomonas</taxon>
    </lineage>
</organism>
<gene>
    <name evidence="1" type="ORF">FJD38_15085</name>
</gene>
<proteinExistence type="predicted"/>
<dbReference type="Proteomes" id="UP000318428">
    <property type="component" value="Unassembled WGS sequence"/>
</dbReference>
<name>A0ABY3GGA1_9PSED</name>